<evidence type="ECO:0000313" key="2">
    <source>
        <dbReference type="Proteomes" id="UP000282977"/>
    </source>
</evidence>
<sequence>MKRSLPMLMLPVALAACSDSRDVMEELPNSSIAGAPREAMPETQIESTLARPVTIGEDGPQLDACGALGLVRGVAAGKRLAVHAAPFREAKATAQLGNGARVHVCTRSLDQKWLGVVVMPDAPAPDGNEVGGNAALPAPVDCGVSSPVDRRQAYDGPCQSGWVSSGFVRLIAG</sequence>
<proteinExistence type="predicted"/>
<evidence type="ECO:0000313" key="1">
    <source>
        <dbReference type="EMBL" id="RVT43781.1"/>
    </source>
</evidence>
<dbReference type="Proteomes" id="UP000282977">
    <property type="component" value="Unassembled WGS sequence"/>
</dbReference>
<dbReference type="OrthoDB" id="9816009at2"/>
<dbReference type="AlphaFoldDB" id="A0A437JD19"/>
<dbReference type="RefSeq" id="WP_127689320.1">
    <property type="nucleotide sequence ID" value="NZ_RZUL01000001.1"/>
</dbReference>
<comment type="caution">
    <text evidence="1">The sequence shown here is derived from an EMBL/GenBank/DDBJ whole genome shotgun (WGS) entry which is preliminary data.</text>
</comment>
<organism evidence="1 2">
    <name type="scientific">Sphingobium algorifonticola</name>
    <dbReference type="NCBI Taxonomy" id="2008318"/>
    <lineage>
        <taxon>Bacteria</taxon>
        <taxon>Pseudomonadati</taxon>
        <taxon>Pseudomonadota</taxon>
        <taxon>Alphaproteobacteria</taxon>
        <taxon>Sphingomonadales</taxon>
        <taxon>Sphingomonadaceae</taxon>
        <taxon>Sphingobium</taxon>
    </lineage>
</organism>
<dbReference type="EMBL" id="RZUL01000001">
    <property type="protein sequence ID" value="RVT43781.1"/>
    <property type="molecule type" value="Genomic_DNA"/>
</dbReference>
<reference evidence="1 2" key="1">
    <citation type="submission" date="2019-01" db="EMBL/GenBank/DDBJ databases">
        <authorList>
            <person name="Chen W.-M."/>
        </authorList>
    </citation>
    <scope>NUCLEOTIDE SEQUENCE [LARGE SCALE GENOMIC DNA]</scope>
    <source>
        <strain evidence="1 2">TLA-22</strain>
    </source>
</reference>
<accession>A0A437JD19</accession>
<dbReference type="PROSITE" id="PS51257">
    <property type="entry name" value="PROKAR_LIPOPROTEIN"/>
    <property type="match status" value="1"/>
</dbReference>
<name>A0A437JD19_9SPHN</name>
<protein>
    <submittedName>
        <fullName evidence="1">Uncharacterized protein</fullName>
    </submittedName>
</protein>
<keyword evidence="2" id="KW-1185">Reference proteome</keyword>
<gene>
    <name evidence="1" type="ORF">ENE74_04055</name>
</gene>